<keyword evidence="4" id="KW-0378">Hydrolase</keyword>
<dbReference type="PANTHER" id="PTHR43283:SF3">
    <property type="entry name" value="BETA-LACTAMASE FAMILY PROTEIN (AFU_ORTHOLOGUE AFUA_5G07500)"/>
    <property type="match status" value="1"/>
</dbReference>
<dbReference type="Pfam" id="PF00144">
    <property type="entry name" value="Beta-lactamase"/>
    <property type="match status" value="1"/>
</dbReference>
<dbReference type="SMART" id="SM00849">
    <property type="entry name" value="Lactamase_B"/>
    <property type="match status" value="1"/>
</dbReference>
<dbReference type="CDD" id="cd07729">
    <property type="entry name" value="AHL_lactonase_MBL-fold"/>
    <property type="match status" value="1"/>
</dbReference>
<dbReference type="InterPro" id="IPR001279">
    <property type="entry name" value="Metallo-B-lactamas"/>
</dbReference>
<feature type="domain" description="Metallo-beta-lactamase" evidence="3">
    <location>
        <begin position="457"/>
        <end position="661"/>
    </location>
</feature>
<dbReference type="Gene3D" id="3.40.710.10">
    <property type="entry name" value="DD-peptidase/beta-lactamase superfamily"/>
    <property type="match status" value="1"/>
</dbReference>
<evidence type="ECO:0000256" key="1">
    <source>
        <dbReference type="SAM" id="MobiDB-lite"/>
    </source>
</evidence>
<evidence type="ECO:0000313" key="5">
    <source>
        <dbReference type="Proteomes" id="UP000663090"/>
    </source>
</evidence>
<sequence length="677" mass="72476">MHSAIAALVAAASLSASPAAPARSPTNTPSSQPTPRPDTRAVTAKLDSVIDKALQEQRIVGTVVVVVKDGQVIYRRAAGYADREARTPMREDAVFRLASMSKPLVSATALALVDQGKLSLEDPITQYLPTFRPKLADGREPVITVRHLLTHSSGLTYGFQHAPGEGYPKAGISDGLDNPQGLTLEENLRRLASVPLAFEPGARWHYSLSTDVLGAVVARAGGAPLPQVVEKLVTQPLKMKDTGFSVRDASRLAVPYSDGKPAPVRMGPAHGVPFGGGVVQFAPDRALNPLAYHSGGAGMVGTADDFARFLEALRQGGAPVLKKGTADQLGVAQRGPEAQTQGPGWGWGLLSAVLIDPAPTHSPQSAGTWQWGGAYGHNWFVDVKKNLTVVAMTNTAFEGMNGPFTFEVRDAAYASASTDTSVTGVKLHPLDCGYAEFKDLSPFTDTGELDGQAGTLSAPCFLIRHPRGNLLWDAGLGDHLAQEPEGHEQRPGVRFVVKKTLASQLEQLGLKSSDVQFVAFSHLHADHTGNARNFQSATWLVHRDEWNWSLQKPTPPGVDASALAGHAKQKTVLLNSDHDVFGDGSVRILKTPGHTPGHQVLLVRLPKTGAVMLSGDLFHTRENFEKGLMPSFNFNRADTLASIDRVNKVLRNTSARIIIQHDAQEMAKLPAFPQALE</sequence>
<dbReference type="Pfam" id="PF00753">
    <property type="entry name" value="Lactamase_B"/>
    <property type="match status" value="1"/>
</dbReference>
<organism evidence="4 5">
    <name type="scientific">Myxococcus landrumensis</name>
    <dbReference type="NCBI Taxonomy" id="2813577"/>
    <lineage>
        <taxon>Bacteria</taxon>
        <taxon>Pseudomonadati</taxon>
        <taxon>Myxococcota</taxon>
        <taxon>Myxococcia</taxon>
        <taxon>Myxococcales</taxon>
        <taxon>Cystobacterineae</taxon>
        <taxon>Myxococcaceae</taxon>
        <taxon>Myxococcus</taxon>
    </lineage>
</organism>
<evidence type="ECO:0000259" key="3">
    <source>
        <dbReference type="SMART" id="SM00849"/>
    </source>
</evidence>
<dbReference type="Proteomes" id="UP000663090">
    <property type="component" value="Chromosome"/>
</dbReference>
<evidence type="ECO:0000256" key="2">
    <source>
        <dbReference type="SAM" id="SignalP"/>
    </source>
</evidence>
<evidence type="ECO:0000313" key="4">
    <source>
        <dbReference type="EMBL" id="QSQ12580.1"/>
    </source>
</evidence>
<feature type="signal peptide" evidence="2">
    <location>
        <begin position="1"/>
        <end position="22"/>
    </location>
</feature>
<dbReference type="EMBL" id="CP071091">
    <property type="protein sequence ID" value="QSQ12580.1"/>
    <property type="molecule type" value="Genomic_DNA"/>
</dbReference>
<dbReference type="RefSeq" id="WP_206714303.1">
    <property type="nucleotide sequence ID" value="NZ_CP071091.1"/>
</dbReference>
<dbReference type="Gene3D" id="3.60.15.10">
    <property type="entry name" value="Ribonuclease Z/Hydroxyacylglutathione hydrolase-like"/>
    <property type="match status" value="1"/>
</dbReference>
<protein>
    <submittedName>
        <fullName evidence="4">Serine hydrolase</fullName>
    </submittedName>
</protein>
<proteinExistence type="predicted"/>
<dbReference type="InterPro" id="IPR050789">
    <property type="entry name" value="Diverse_Enzym_Activities"/>
</dbReference>
<keyword evidence="2" id="KW-0732">Signal</keyword>
<dbReference type="SUPFAM" id="SSF56601">
    <property type="entry name" value="beta-lactamase/transpeptidase-like"/>
    <property type="match status" value="1"/>
</dbReference>
<dbReference type="PANTHER" id="PTHR43283">
    <property type="entry name" value="BETA-LACTAMASE-RELATED"/>
    <property type="match status" value="1"/>
</dbReference>
<reference evidence="4 5" key="1">
    <citation type="submission" date="2021-02" db="EMBL/GenBank/DDBJ databases">
        <title>De Novo genome assembly of isolated myxobacteria.</title>
        <authorList>
            <person name="Stevens D.C."/>
        </authorList>
    </citation>
    <scope>NUCLEOTIDE SEQUENCE [LARGE SCALE GENOMIC DNA]</scope>
    <source>
        <strain evidence="4 5">SCHIC003</strain>
    </source>
</reference>
<accession>A0ABX7N4I3</accession>
<dbReference type="SUPFAM" id="SSF56281">
    <property type="entry name" value="Metallo-hydrolase/oxidoreductase"/>
    <property type="match status" value="1"/>
</dbReference>
<gene>
    <name evidence="4" type="ORF">JY572_30075</name>
</gene>
<keyword evidence="5" id="KW-1185">Reference proteome</keyword>
<dbReference type="InterPro" id="IPR012338">
    <property type="entry name" value="Beta-lactam/transpept-like"/>
</dbReference>
<feature type="compositionally biased region" description="Low complexity" evidence="1">
    <location>
        <begin position="17"/>
        <end position="33"/>
    </location>
</feature>
<feature type="region of interest" description="Disordered" evidence="1">
    <location>
        <begin position="17"/>
        <end position="39"/>
    </location>
</feature>
<dbReference type="GO" id="GO:0016787">
    <property type="term" value="F:hydrolase activity"/>
    <property type="evidence" value="ECO:0007669"/>
    <property type="project" value="UniProtKB-KW"/>
</dbReference>
<dbReference type="InterPro" id="IPR001466">
    <property type="entry name" value="Beta-lactam-related"/>
</dbReference>
<dbReference type="InterPro" id="IPR036866">
    <property type="entry name" value="RibonucZ/Hydroxyglut_hydro"/>
</dbReference>
<name>A0ABX7N4I3_9BACT</name>
<feature type="chain" id="PRO_5045069056" evidence="2">
    <location>
        <begin position="23"/>
        <end position="677"/>
    </location>
</feature>